<evidence type="ECO:0000313" key="2">
    <source>
        <dbReference type="EMBL" id="AMU85887.1"/>
    </source>
</evidence>
<dbReference type="Proteomes" id="UP000076394">
    <property type="component" value="Chromosome"/>
</dbReference>
<feature type="region of interest" description="Disordered" evidence="1">
    <location>
        <begin position="1"/>
        <end position="41"/>
    </location>
</feature>
<proteinExistence type="predicted"/>
<evidence type="ECO:0000256" key="1">
    <source>
        <dbReference type="SAM" id="MobiDB-lite"/>
    </source>
</evidence>
<evidence type="ECO:0000313" key="3">
    <source>
        <dbReference type="Proteomes" id="UP000076394"/>
    </source>
</evidence>
<sequence length="41" mass="4258">MVDALVSRADEGRGKTAISLGQLPNKLSRGFPNGATRSGKT</sequence>
<dbReference type="AlphaFoldDB" id="A0A142V958"/>
<protein>
    <submittedName>
        <fullName evidence="2">Uncharacterized protein</fullName>
    </submittedName>
</protein>
<reference evidence="2 3" key="1">
    <citation type="submission" date="2015-03" db="EMBL/GenBank/DDBJ databases">
        <title>Genomic characterization of Dehalococcoides mccartyi strain 11a5, an unusal plasmid-containing chloroethene dechlorinator.</title>
        <authorList>
            <person name="Zhao S."/>
            <person name="Ding C."/>
            <person name="He J."/>
        </authorList>
    </citation>
    <scope>NUCLEOTIDE SEQUENCE [LARGE SCALE GENOMIC DNA]</scope>
    <source>
        <strain evidence="2 3">11a5</strain>
    </source>
</reference>
<organism evidence="2 3">
    <name type="scientific">Dehalococcoides mccartyi</name>
    <dbReference type="NCBI Taxonomy" id="61435"/>
    <lineage>
        <taxon>Bacteria</taxon>
        <taxon>Bacillati</taxon>
        <taxon>Chloroflexota</taxon>
        <taxon>Dehalococcoidia</taxon>
        <taxon>Dehalococcoidales</taxon>
        <taxon>Dehalococcoidaceae</taxon>
        <taxon>Dehalococcoides</taxon>
    </lineage>
</organism>
<gene>
    <name evidence="2" type="ORF">Dm11a5_0055</name>
</gene>
<dbReference type="EMBL" id="CP011127">
    <property type="protein sequence ID" value="AMU85887.1"/>
    <property type="molecule type" value="Genomic_DNA"/>
</dbReference>
<accession>A0A142V958</accession>
<name>A0A142V958_9CHLR</name>